<sequence length="795" mass="88004">MDLNTISENASRLGARLQETFSEHTRDLNIARASSSSYLDSPEEKLRNIKKQLDSNSDREKLEAMKRLIALISKGRNVSEYFAQVVKNVASHNLEVRKLVYIYLLRYAEHEPDLALLSINTFQKDLSDSSPLIRAMALRVLAGIRVPMIGSIVVLAIKKCAADVSPYVRKAAALAIPKCFSLDASHQPELIGIISTLLRDRSPLSLGSVAVAFSEVCPTRLDLLHQHYRRLCRTLIDVDEWGQVDLLNLLIRYARTMLPRPALNPDTNAEDVDSDLRLLLNSAEPLFQSHNPAVVLAVARVFYYLGPPSEVNKIVPPMLRLLHASPEVERVALAYLVVVAPTLPQVLAPFYSRLLVRAGDVRQTKKDKVRLLRAVITTDNYQALLREFIAYADDADDELVADAIHAIGYCAKLIPEATQQCLTALMSFIQSEHDVAVTHAVFVLKSLVQIRLQQQQAFTVTAVGTSLTSPLSIISRLAYRIDEIRHPKARACVLWLVGQYAPAEPQANGVHAGAIEGVAEWAPDVLRKSVKSFAQETPVVKLQILTLAAKLLVLGPANRTLGLLTRYALSLARYDLNFDVRDRARMLAALLAGLNANVLNDEDDEPYENPGGVTLRREQVRMVLFESKLGVSEESSNHDDERHSFGSVGAITGKESMESHLPDWLEKGIEPSLRDSEDDAPPAPVLTHLSSQATVPRAISSRASPIILTPTDGVSPSSSLRQNGAKQAWNDLDKFYEDTDDKEEEGEEEEEEESENGSEESEDDDESSEEDTSSNEEGSEDGEHDGETEDRQIHS</sequence>
<dbReference type="STRING" id="742152.A0A2H3JXS0"/>
<dbReference type="GO" id="GO:0030123">
    <property type="term" value="C:AP-3 adaptor complex"/>
    <property type="evidence" value="ECO:0007669"/>
    <property type="project" value="InterPro"/>
</dbReference>
<evidence type="ECO:0000256" key="3">
    <source>
        <dbReference type="ARBA" id="ARBA00022448"/>
    </source>
</evidence>
<feature type="compositionally biased region" description="Acidic residues" evidence="6">
    <location>
        <begin position="738"/>
        <end position="788"/>
    </location>
</feature>
<dbReference type="PANTHER" id="PTHR11134">
    <property type="entry name" value="ADAPTOR COMPLEX SUBUNIT BETA FAMILY MEMBER"/>
    <property type="match status" value="1"/>
</dbReference>
<gene>
    <name evidence="8" type="ORF">WOLCODRAFT_138003</name>
</gene>
<evidence type="ECO:0000256" key="5">
    <source>
        <dbReference type="ARBA" id="ARBA00023136"/>
    </source>
</evidence>
<keyword evidence="4" id="KW-0653">Protein transport</keyword>
<dbReference type="InterPro" id="IPR011989">
    <property type="entry name" value="ARM-like"/>
</dbReference>
<reference evidence="8 9" key="1">
    <citation type="journal article" date="2012" name="Science">
        <title>The Paleozoic origin of enzymatic lignin decomposition reconstructed from 31 fungal genomes.</title>
        <authorList>
            <person name="Floudas D."/>
            <person name="Binder M."/>
            <person name="Riley R."/>
            <person name="Barry K."/>
            <person name="Blanchette R.A."/>
            <person name="Henrissat B."/>
            <person name="Martinez A.T."/>
            <person name="Otillar R."/>
            <person name="Spatafora J.W."/>
            <person name="Yadav J.S."/>
            <person name="Aerts A."/>
            <person name="Benoit I."/>
            <person name="Boyd A."/>
            <person name="Carlson A."/>
            <person name="Copeland A."/>
            <person name="Coutinho P.M."/>
            <person name="de Vries R.P."/>
            <person name="Ferreira P."/>
            <person name="Findley K."/>
            <person name="Foster B."/>
            <person name="Gaskell J."/>
            <person name="Glotzer D."/>
            <person name="Gorecki P."/>
            <person name="Heitman J."/>
            <person name="Hesse C."/>
            <person name="Hori C."/>
            <person name="Igarashi K."/>
            <person name="Jurgens J.A."/>
            <person name="Kallen N."/>
            <person name="Kersten P."/>
            <person name="Kohler A."/>
            <person name="Kuees U."/>
            <person name="Kumar T.K.A."/>
            <person name="Kuo A."/>
            <person name="LaButti K."/>
            <person name="Larrondo L.F."/>
            <person name="Lindquist E."/>
            <person name="Ling A."/>
            <person name="Lombard V."/>
            <person name="Lucas S."/>
            <person name="Lundell T."/>
            <person name="Martin R."/>
            <person name="McLaughlin D.J."/>
            <person name="Morgenstern I."/>
            <person name="Morin E."/>
            <person name="Murat C."/>
            <person name="Nagy L.G."/>
            <person name="Nolan M."/>
            <person name="Ohm R.A."/>
            <person name="Patyshakuliyeva A."/>
            <person name="Rokas A."/>
            <person name="Ruiz-Duenas F.J."/>
            <person name="Sabat G."/>
            <person name="Salamov A."/>
            <person name="Samejima M."/>
            <person name="Schmutz J."/>
            <person name="Slot J.C."/>
            <person name="St John F."/>
            <person name="Stenlid J."/>
            <person name="Sun H."/>
            <person name="Sun S."/>
            <person name="Syed K."/>
            <person name="Tsang A."/>
            <person name="Wiebenga A."/>
            <person name="Young D."/>
            <person name="Pisabarro A."/>
            <person name="Eastwood D.C."/>
            <person name="Martin F."/>
            <person name="Cullen D."/>
            <person name="Grigoriev I.V."/>
            <person name="Hibbett D.S."/>
        </authorList>
    </citation>
    <scope>NUCLEOTIDE SEQUENCE [LARGE SCALE GENOMIC DNA]</scope>
    <source>
        <strain evidence="8 9">MD-104</strain>
    </source>
</reference>
<dbReference type="GO" id="GO:0012505">
    <property type="term" value="C:endomembrane system"/>
    <property type="evidence" value="ECO:0007669"/>
    <property type="project" value="UniProtKB-SubCell"/>
</dbReference>
<keyword evidence="5" id="KW-0472">Membrane</keyword>
<dbReference type="InterPro" id="IPR026740">
    <property type="entry name" value="AP3_beta"/>
</dbReference>
<dbReference type="PIRSF" id="PIRSF037096">
    <property type="entry name" value="AP3_complex_beta"/>
    <property type="match status" value="1"/>
</dbReference>
<dbReference type="InterPro" id="IPR002553">
    <property type="entry name" value="Clathrin/coatomer_adapt-like_N"/>
</dbReference>
<accession>A0A2H3JXS0</accession>
<evidence type="ECO:0000256" key="2">
    <source>
        <dbReference type="ARBA" id="ARBA00006613"/>
    </source>
</evidence>
<evidence type="ECO:0000256" key="1">
    <source>
        <dbReference type="ARBA" id="ARBA00004308"/>
    </source>
</evidence>
<dbReference type="AlphaFoldDB" id="A0A2H3JXS0"/>
<feature type="domain" description="Clathrin/coatomer adaptor adaptin-like N-terminal" evidence="7">
    <location>
        <begin position="48"/>
        <end position="591"/>
    </location>
</feature>
<proteinExistence type="inferred from homology"/>
<comment type="subcellular location">
    <subcellularLocation>
        <location evidence="1">Endomembrane system</location>
    </subcellularLocation>
</comment>
<feature type="region of interest" description="Disordered" evidence="6">
    <location>
        <begin position="671"/>
        <end position="795"/>
    </location>
</feature>
<dbReference type="EMBL" id="KB468124">
    <property type="protein sequence ID" value="PCH42648.1"/>
    <property type="molecule type" value="Genomic_DNA"/>
</dbReference>
<dbReference type="InterPro" id="IPR016024">
    <property type="entry name" value="ARM-type_fold"/>
</dbReference>
<dbReference type="GO" id="GO:0016192">
    <property type="term" value="P:vesicle-mediated transport"/>
    <property type="evidence" value="ECO:0007669"/>
    <property type="project" value="InterPro"/>
</dbReference>
<protein>
    <recommendedName>
        <fullName evidence="7">Clathrin/coatomer adaptor adaptin-like N-terminal domain-containing protein</fullName>
    </recommendedName>
</protein>
<evidence type="ECO:0000259" key="7">
    <source>
        <dbReference type="Pfam" id="PF01602"/>
    </source>
</evidence>
<dbReference type="OMA" id="HFLVRST"/>
<organism evidence="8 9">
    <name type="scientific">Wolfiporia cocos (strain MD-104)</name>
    <name type="common">Brown rot fungus</name>
    <dbReference type="NCBI Taxonomy" id="742152"/>
    <lineage>
        <taxon>Eukaryota</taxon>
        <taxon>Fungi</taxon>
        <taxon>Dikarya</taxon>
        <taxon>Basidiomycota</taxon>
        <taxon>Agaricomycotina</taxon>
        <taxon>Agaricomycetes</taxon>
        <taxon>Polyporales</taxon>
        <taxon>Phaeolaceae</taxon>
        <taxon>Wolfiporia</taxon>
    </lineage>
</organism>
<evidence type="ECO:0000256" key="6">
    <source>
        <dbReference type="SAM" id="MobiDB-lite"/>
    </source>
</evidence>
<dbReference type="Gene3D" id="1.25.10.10">
    <property type="entry name" value="Leucine-rich Repeat Variant"/>
    <property type="match status" value="1"/>
</dbReference>
<dbReference type="OrthoDB" id="68581at2759"/>
<evidence type="ECO:0000313" key="8">
    <source>
        <dbReference type="EMBL" id="PCH42648.1"/>
    </source>
</evidence>
<evidence type="ECO:0000313" key="9">
    <source>
        <dbReference type="Proteomes" id="UP000218811"/>
    </source>
</evidence>
<keyword evidence="3" id="KW-0813">Transport</keyword>
<keyword evidence="9" id="KW-1185">Reference proteome</keyword>
<dbReference type="Pfam" id="PF01602">
    <property type="entry name" value="Adaptin_N"/>
    <property type="match status" value="1"/>
</dbReference>
<dbReference type="GO" id="GO:0006886">
    <property type="term" value="P:intracellular protein transport"/>
    <property type="evidence" value="ECO:0007669"/>
    <property type="project" value="InterPro"/>
</dbReference>
<evidence type="ECO:0000256" key="4">
    <source>
        <dbReference type="ARBA" id="ARBA00022927"/>
    </source>
</evidence>
<comment type="similarity">
    <text evidence="2">Belongs to the adaptor complexes large subunit family.</text>
</comment>
<dbReference type="Proteomes" id="UP000218811">
    <property type="component" value="Unassembled WGS sequence"/>
</dbReference>
<name>A0A2H3JXS0_WOLCO</name>
<dbReference type="InterPro" id="IPR026739">
    <property type="entry name" value="AP_beta"/>
</dbReference>
<dbReference type="SUPFAM" id="SSF48371">
    <property type="entry name" value="ARM repeat"/>
    <property type="match status" value="1"/>
</dbReference>
<feature type="compositionally biased region" description="Polar residues" evidence="6">
    <location>
        <begin position="712"/>
        <end position="725"/>
    </location>
</feature>